<keyword evidence="1" id="KW-0732">Signal</keyword>
<name>A0A5A7PYY7_STRAF</name>
<evidence type="ECO:0000313" key="3">
    <source>
        <dbReference type="Proteomes" id="UP000325081"/>
    </source>
</evidence>
<dbReference type="Proteomes" id="UP000325081">
    <property type="component" value="Unassembled WGS sequence"/>
</dbReference>
<dbReference type="EMBL" id="BKCP01005461">
    <property type="protein sequence ID" value="GER38113.1"/>
    <property type="molecule type" value="Genomic_DNA"/>
</dbReference>
<feature type="chain" id="PRO_5022969574" evidence="1">
    <location>
        <begin position="24"/>
        <end position="182"/>
    </location>
</feature>
<evidence type="ECO:0000313" key="2">
    <source>
        <dbReference type="EMBL" id="GER38113.1"/>
    </source>
</evidence>
<reference evidence="3" key="1">
    <citation type="journal article" date="2019" name="Curr. Biol.">
        <title>Genome Sequence of Striga asiatica Provides Insight into the Evolution of Plant Parasitism.</title>
        <authorList>
            <person name="Yoshida S."/>
            <person name="Kim S."/>
            <person name="Wafula E.K."/>
            <person name="Tanskanen J."/>
            <person name="Kim Y.M."/>
            <person name="Honaas L."/>
            <person name="Yang Z."/>
            <person name="Spallek T."/>
            <person name="Conn C.E."/>
            <person name="Ichihashi Y."/>
            <person name="Cheong K."/>
            <person name="Cui S."/>
            <person name="Der J.P."/>
            <person name="Gundlach H."/>
            <person name="Jiao Y."/>
            <person name="Hori C."/>
            <person name="Ishida J.K."/>
            <person name="Kasahara H."/>
            <person name="Kiba T."/>
            <person name="Kim M.S."/>
            <person name="Koo N."/>
            <person name="Laohavisit A."/>
            <person name="Lee Y.H."/>
            <person name="Lumba S."/>
            <person name="McCourt P."/>
            <person name="Mortimer J.C."/>
            <person name="Mutuku J.M."/>
            <person name="Nomura T."/>
            <person name="Sasaki-Sekimoto Y."/>
            <person name="Seto Y."/>
            <person name="Wang Y."/>
            <person name="Wakatake T."/>
            <person name="Sakakibara H."/>
            <person name="Demura T."/>
            <person name="Yamaguchi S."/>
            <person name="Yoneyama K."/>
            <person name="Manabe R.I."/>
            <person name="Nelson D.C."/>
            <person name="Schulman A.H."/>
            <person name="Timko M.P."/>
            <person name="dePamphilis C.W."/>
            <person name="Choi D."/>
            <person name="Shirasu K."/>
        </authorList>
    </citation>
    <scope>NUCLEOTIDE SEQUENCE [LARGE SCALE GENOMIC DNA]</scope>
    <source>
        <strain evidence="3">cv. UVA1</strain>
    </source>
</reference>
<protein>
    <submittedName>
        <fullName evidence="2">ABC transporter</fullName>
    </submittedName>
</protein>
<feature type="signal peptide" evidence="1">
    <location>
        <begin position="1"/>
        <end position="23"/>
    </location>
</feature>
<evidence type="ECO:0000256" key="1">
    <source>
        <dbReference type="SAM" id="SignalP"/>
    </source>
</evidence>
<keyword evidence="3" id="KW-1185">Reference proteome</keyword>
<gene>
    <name evidence="2" type="ORF">STAS_14581</name>
</gene>
<accession>A0A5A7PYY7</accession>
<organism evidence="2 3">
    <name type="scientific">Striga asiatica</name>
    <name type="common">Asiatic witchweed</name>
    <name type="synonym">Buchnera asiatica</name>
    <dbReference type="NCBI Taxonomy" id="4170"/>
    <lineage>
        <taxon>Eukaryota</taxon>
        <taxon>Viridiplantae</taxon>
        <taxon>Streptophyta</taxon>
        <taxon>Embryophyta</taxon>
        <taxon>Tracheophyta</taxon>
        <taxon>Spermatophyta</taxon>
        <taxon>Magnoliopsida</taxon>
        <taxon>eudicotyledons</taxon>
        <taxon>Gunneridae</taxon>
        <taxon>Pentapetalae</taxon>
        <taxon>asterids</taxon>
        <taxon>lamiids</taxon>
        <taxon>Lamiales</taxon>
        <taxon>Orobanchaceae</taxon>
        <taxon>Buchnereae</taxon>
        <taxon>Striga</taxon>
    </lineage>
</organism>
<sequence length="182" mass="20774">MGPFPGWVSQRLPILGLTLAASAEVEGAFCPELIAGFYVWSRVADQESQIESRLPSKDIRCLSVFMLCRVVDVIVDWLPELRTYISFFPDLAYFLPDFRAGTEPVDEERETPVGMLLQSLLPSDRQQRLILQSHFEQVAEELSPKLEEERIESKPFDPLKYRWSWSSISPRDASQRGAQGPK</sequence>
<dbReference type="AlphaFoldDB" id="A0A5A7PYY7"/>
<proteinExistence type="predicted"/>
<comment type="caution">
    <text evidence="2">The sequence shown here is derived from an EMBL/GenBank/DDBJ whole genome shotgun (WGS) entry which is preliminary data.</text>
</comment>